<proteinExistence type="predicted"/>
<feature type="transmembrane region" description="Helical" evidence="5">
    <location>
        <begin position="93"/>
        <end position="114"/>
    </location>
</feature>
<evidence type="ECO:0000313" key="7">
    <source>
        <dbReference type="Proteomes" id="UP000247523"/>
    </source>
</evidence>
<organism evidence="6 7">
    <name type="scientific">Lachnotalea glycerini</name>
    <dbReference type="NCBI Taxonomy" id="1763509"/>
    <lineage>
        <taxon>Bacteria</taxon>
        <taxon>Bacillati</taxon>
        <taxon>Bacillota</taxon>
        <taxon>Clostridia</taxon>
        <taxon>Lachnospirales</taxon>
        <taxon>Lachnospiraceae</taxon>
        <taxon>Lachnotalea</taxon>
    </lineage>
</organism>
<accession>A0A318EGI7</accession>
<evidence type="ECO:0000256" key="2">
    <source>
        <dbReference type="ARBA" id="ARBA00022692"/>
    </source>
</evidence>
<evidence type="ECO:0000256" key="5">
    <source>
        <dbReference type="SAM" id="Phobius"/>
    </source>
</evidence>
<comment type="caution">
    <text evidence="6">The sequence shown here is derived from an EMBL/GenBank/DDBJ whole genome shotgun (WGS) entry which is preliminary data.</text>
</comment>
<evidence type="ECO:0000256" key="1">
    <source>
        <dbReference type="ARBA" id="ARBA00004141"/>
    </source>
</evidence>
<evidence type="ECO:0000313" key="6">
    <source>
        <dbReference type="EMBL" id="PXV85077.1"/>
    </source>
</evidence>
<keyword evidence="3 5" id="KW-1133">Transmembrane helix</keyword>
<feature type="transmembrane region" description="Helical" evidence="5">
    <location>
        <begin position="29"/>
        <end position="51"/>
    </location>
</feature>
<keyword evidence="4 5" id="KW-0472">Membrane</keyword>
<dbReference type="GO" id="GO:0016020">
    <property type="term" value="C:membrane"/>
    <property type="evidence" value="ECO:0007669"/>
    <property type="project" value="UniProtKB-SubCell"/>
</dbReference>
<gene>
    <name evidence="6" type="ORF">C8E03_1191</name>
</gene>
<dbReference type="NCBIfam" id="TIGR01593">
    <property type="entry name" value="holin_tox_secr"/>
    <property type="match status" value="1"/>
</dbReference>
<dbReference type="EMBL" id="QICS01000019">
    <property type="protein sequence ID" value="PXV85077.1"/>
    <property type="molecule type" value="Genomic_DNA"/>
</dbReference>
<keyword evidence="2 5" id="KW-0812">Transmembrane</keyword>
<dbReference type="Pfam" id="PF05105">
    <property type="entry name" value="Phage_holin_4_1"/>
    <property type="match status" value="1"/>
</dbReference>
<feature type="transmembrane region" description="Helical" evidence="5">
    <location>
        <begin position="71"/>
        <end position="87"/>
    </location>
</feature>
<dbReference type="InterPro" id="IPR006480">
    <property type="entry name" value="Phage_holin_4_1"/>
</dbReference>
<evidence type="ECO:0000256" key="4">
    <source>
        <dbReference type="ARBA" id="ARBA00023136"/>
    </source>
</evidence>
<name>A0A318EGI7_9FIRM</name>
<dbReference type="Proteomes" id="UP000247523">
    <property type="component" value="Unassembled WGS sequence"/>
</dbReference>
<evidence type="ECO:0000256" key="3">
    <source>
        <dbReference type="ARBA" id="ARBA00022989"/>
    </source>
</evidence>
<sequence>MTKLTELHNTTNLIYGTIATVGAALLGRYWFLFLGFLVANIIDYTTGFIKAKYYLKNESSAVGAKGIFKKVWYWVVICIAFFVSIVFQDMGNMVGIDLGFVVLFGYFTLATYLINELRSILENVVAMGANVPTFLIKGLDIVNKKVEDITNSGTEGE</sequence>
<comment type="subcellular location">
    <subcellularLocation>
        <location evidence="1">Membrane</location>
        <topology evidence="1">Multi-pass membrane protein</topology>
    </subcellularLocation>
</comment>
<dbReference type="RefSeq" id="WP_110291958.1">
    <property type="nucleotide sequence ID" value="NZ_QICS01000019.1"/>
</dbReference>
<reference evidence="6 7" key="1">
    <citation type="submission" date="2018-05" db="EMBL/GenBank/DDBJ databases">
        <title>Genomic Encyclopedia of Type Strains, Phase IV (KMG-IV): sequencing the most valuable type-strain genomes for metagenomic binning, comparative biology and taxonomic classification.</title>
        <authorList>
            <person name="Goeker M."/>
        </authorList>
    </citation>
    <scope>NUCLEOTIDE SEQUENCE [LARGE SCALE GENOMIC DNA]</scope>
    <source>
        <strain evidence="6 7">DSM 28816</strain>
    </source>
</reference>
<protein>
    <submittedName>
        <fullName evidence="6">Toxin secretion/phage lysis holin</fullName>
    </submittedName>
</protein>
<dbReference type="AlphaFoldDB" id="A0A318EGI7"/>